<dbReference type="AlphaFoldDB" id="A0A921ZUW5"/>
<comment type="caution">
    <text evidence="1">The sequence shown here is derived from an EMBL/GenBank/DDBJ whole genome shotgun (WGS) entry which is preliminary data.</text>
</comment>
<proteinExistence type="predicted"/>
<protein>
    <submittedName>
        <fullName evidence="1">Uncharacterized protein</fullName>
    </submittedName>
</protein>
<accession>A0A921ZUW5</accession>
<dbReference type="Proteomes" id="UP000791440">
    <property type="component" value="Unassembled WGS sequence"/>
</dbReference>
<organism evidence="1 2">
    <name type="scientific">Manduca sexta</name>
    <name type="common">Tobacco hawkmoth</name>
    <name type="synonym">Tobacco hornworm</name>
    <dbReference type="NCBI Taxonomy" id="7130"/>
    <lineage>
        <taxon>Eukaryota</taxon>
        <taxon>Metazoa</taxon>
        <taxon>Ecdysozoa</taxon>
        <taxon>Arthropoda</taxon>
        <taxon>Hexapoda</taxon>
        <taxon>Insecta</taxon>
        <taxon>Pterygota</taxon>
        <taxon>Neoptera</taxon>
        <taxon>Endopterygota</taxon>
        <taxon>Lepidoptera</taxon>
        <taxon>Glossata</taxon>
        <taxon>Ditrysia</taxon>
        <taxon>Bombycoidea</taxon>
        <taxon>Sphingidae</taxon>
        <taxon>Sphinginae</taxon>
        <taxon>Sphingini</taxon>
        <taxon>Manduca</taxon>
    </lineage>
</organism>
<name>A0A921ZUW5_MANSE</name>
<evidence type="ECO:0000313" key="2">
    <source>
        <dbReference type="Proteomes" id="UP000791440"/>
    </source>
</evidence>
<dbReference type="EMBL" id="JH669106">
    <property type="protein sequence ID" value="KAG6464155.1"/>
    <property type="molecule type" value="Genomic_DNA"/>
</dbReference>
<evidence type="ECO:0000313" key="1">
    <source>
        <dbReference type="EMBL" id="KAG6464155.1"/>
    </source>
</evidence>
<reference evidence="1" key="2">
    <citation type="submission" date="2020-12" db="EMBL/GenBank/DDBJ databases">
        <authorList>
            <person name="Kanost M."/>
        </authorList>
    </citation>
    <scope>NUCLEOTIDE SEQUENCE</scope>
</reference>
<keyword evidence="2" id="KW-1185">Reference proteome</keyword>
<gene>
    <name evidence="1" type="ORF">O3G_MSEX014318</name>
</gene>
<reference evidence="1" key="1">
    <citation type="journal article" date="2016" name="Insect Biochem. Mol. Biol.">
        <title>Multifaceted biological insights from a draft genome sequence of the tobacco hornworm moth, Manduca sexta.</title>
        <authorList>
            <person name="Kanost M.R."/>
            <person name="Arrese E.L."/>
            <person name="Cao X."/>
            <person name="Chen Y.R."/>
            <person name="Chellapilla S."/>
            <person name="Goldsmith M.R."/>
            <person name="Grosse-Wilde E."/>
            <person name="Heckel D.G."/>
            <person name="Herndon N."/>
            <person name="Jiang H."/>
            <person name="Papanicolaou A."/>
            <person name="Qu J."/>
            <person name="Soulages J.L."/>
            <person name="Vogel H."/>
            <person name="Walters J."/>
            <person name="Waterhouse R.M."/>
            <person name="Ahn S.J."/>
            <person name="Almeida F.C."/>
            <person name="An C."/>
            <person name="Aqrawi P."/>
            <person name="Bretschneider A."/>
            <person name="Bryant W.B."/>
            <person name="Bucks S."/>
            <person name="Chao H."/>
            <person name="Chevignon G."/>
            <person name="Christen J.M."/>
            <person name="Clarke D.F."/>
            <person name="Dittmer N.T."/>
            <person name="Ferguson L.C.F."/>
            <person name="Garavelou S."/>
            <person name="Gordon K.H.J."/>
            <person name="Gunaratna R.T."/>
            <person name="Han Y."/>
            <person name="Hauser F."/>
            <person name="He Y."/>
            <person name="Heidel-Fischer H."/>
            <person name="Hirsh A."/>
            <person name="Hu Y."/>
            <person name="Jiang H."/>
            <person name="Kalra D."/>
            <person name="Klinner C."/>
            <person name="Konig C."/>
            <person name="Kovar C."/>
            <person name="Kroll A.R."/>
            <person name="Kuwar S.S."/>
            <person name="Lee S.L."/>
            <person name="Lehman R."/>
            <person name="Li K."/>
            <person name="Li Z."/>
            <person name="Liang H."/>
            <person name="Lovelace S."/>
            <person name="Lu Z."/>
            <person name="Mansfield J.H."/>
            <person name="McCulloch K.J."/>
            <person name="Mathew T."/>
            <person name="Morton B."/>
            <person name="Muzny D.M."/>
            <person name="Neunemann D."/>
            <person name="Ongeri F."/>
            <person name="Pauchet Y."/>
            <person name="Pu L.L."/>
            <person name="Pyrousis I."/>
            <person name="Rao X.J."/>
            <person name="Redding A."/>
            <person name="Roesel C."/>
            <person name="Sanchez-Gracia A."/>
            <person name="Schaack S."/>
            <person name="Shukla A."/>
            <person name="Tetreau G."/>
            <person name="Wang Y."/>
            <person name="Xiong G.H."/>
            <person name="Traut W."/>
            <person name="Walsh T.K."/>
            <person name="Worley K.C."/>
            <person name="Wu D."/>
            <person name="Wu W."/>
            <person name="Wu Y.Q."/>
            <person name="Zhang X."/>
            <person name="Zou Z."/>
            <person name="Zucker H."/>
            <person name="Briscoe A.D."/>
            <person name="Burmester T."/>
            <person name="Clem R.J."/>
            <person name="Feyereisen R."/>
            <person name="Grimmelikhuijzen C.J.P."/>
            <person name="Hamodrakas S.J."/>
            <person name="Hansson B.S."/>
            <person name="Huguet E."/>
            <person name="Jermiin L.S."/>
            <person name="Lan Q."/>
            <person name="Lehman H.K."/>
            <person name="Lorenzen M."/>
            <person name="Merzendorfer H."/>
            <person name="Michalopoulos I."/>
            <person name="Morton D.B."/>
            <person name="Muthukrishnan S."/>
            <person name="Oakeshott J.G."/>
            <person name="Palmer W."/>
            <person name="Park Y."/>
            <person name="Passarelli A.L."/>
            <person name="Rozas J."/>
            <person name="Schwartz L.M."/>
            <person name="Smith W."/>
            <person name="Southgate A."/>
            <person name="Vilcinskas A."/>
            <person name="Vogt R."/>
            <person name="Wang P."/>
            <person name="Werren J."/>
            <person name="Yu X.Q."/>
            <person name="Zhou J.J."/>
            <person name="Brown S.J."/>
            <person name="Scherer S.E."/>
            <person name="Richards S."/>
            <person name="Blissard G.W."/>
        </authorList>
    </citation>
    <scope>NUCLEOTIDE SEQUENCE</scope>
</reference>
<sequence length="855" mass="96639">MSQTKDWVTDKENIAINPYVTPRESVNFAINEEADKVLVFDGKRLTLQSERDDKKYRKPLVTNGPAKEIPQRKTIVLNVNDDLPNFIDDLHISNIDSFKGIVSNDCDKELIPMKNRSVINIDQEHISTTETAQSQNILDKKTNKNRTLMYENDNCNISMTQALPANIIEHKVEKSQTILYENDGNMSVTEAVPMNIVVLKNSKSDKRKTIVFEDDMASISMTQALPVNIIKENTQDKRTILYENDGIPKPDHKTQNIFPDDIKVNEKEKSILYKIINDNVPFTNGNLIDNGKKCEENRTVIFGNDTLNISVTQAIPNNIIVSDKASLSERRKSIPYKNDMADLSITETIANNIVLQEKNYQFQSNEKIRCHNALSDNISVENENLLQSRKTVYVNDTGDILISQAISSNTALLANEEQTQRRRTIVYENDAGNISVTQAIPSNIILPDNEAQTQRRRTIVYENDAGNISVTQAIPSNIILPDNEAQTQRRTTIVYENDTGNISVTQAIPSNIILPDNEAQTQRRRTVVYENDAGDISVTQAIPTNIILAENETQRQSRKAILNEKDSNNISVFEAMPSNIILRDEDDLPGDQSLLRNNILQNKPIDNTITNKRVSRAEGPEAVKTSEINIQNEEIATNFGNISITCNKDGKELFTREEDKSDFEMATVAVDNTNLTQFEKKRDITEFREIEVHGISYNTSHNTMDAYDISAGQEVINKCSNAKNTNCAILFTKENCESHEIDTQKRKSGVVQDRVRNADITKPIPNTLSSIQNDSIDKSLKEFKTSSESNHINRQVLLYQVTTKQTDLLESKTSDQSRCEKAIEDEIVMTSPKIIAAANIIEEKKLCYIIYQRKL</sequence>